<protein>
    <submittedName>
        <fullName evidence="1">Uncharacterized protein</fullName>
    </submittedName>
</protein>
<sequence>MPKNSRTKVIQMQDEGNSDAGLRKTIGALCPDFSVTQLVTSIMLLQKCQFRDGAGTRWGSLNSADMSSLLVQPLRDSTSKFSGGVTLLGGFTESQPRANVNVNLI</sequence>
<dbReference type="AlphaFoldDB" id="A0A2I0TNB2"/>
<dbReference type="Proteomes" id="UP000233556">
    <property type="component" value="Unassembled WGS sequence"/>
</dbReference>
<keyword evidence="2" id="KW-1185">Reference proteome</keyword>
<reference evidence="2" key="2">
    <citation type="submission" date="2017-12" db="EMBL/GenBank/DDBJ databases">
        <title>Genome sequence of the Bar-tailed Godwit (Limosa lapponica baueri).</title>
        <authorList>
            <person name="Lima N.C.B."/>
            <person name="Parody-Merino A.M."/>
            <person name="Battley P.F."/>
            <person name="Fidler A.E."/>
            <person name="Prosdocimi F."/>
        </authorList>
    </citation>
    <scope>NUCLEOTIDE SEQUENCE [LARGE SCALE GENOMIC DNA]</scope>
</reference>
<name>A0A2I0TNB2_LIMLA</name>
<dbReference type="EMBL" id="KZ508350">
    <property type="protein sequence ID" value="PKU35311.1"/>
    <property type="molecule type" value="Genomic_DNA"/>
</dbReference>
<organism evidence="1 2">
    <name type="scientific">Limosa lapponica baueri</name>
    <dbReference type="NCBI Taxonomy" id="1758121"/>
    <lineage>
        <taxon>Eukaryota</taxon>
        <taxon>Metazoa</taxon>
        <taxon>Chordata</taxon>
        <taxon>Craniata</taxon>
        <taxon>Vertebrata</taxon>
        <taxon>Euteleostomi</taxon>
        <taxon>Archelosauria</taxon>
        <taxon>Archosauria</taxon>
        <taxon>Dinosauria</taxon>
        <taxon>Saurischia</taxon>
        <taxon>Theropoda</taxon>
        <taxon>Coelurosauria</taxon>
        <taxon>Aves</taxon>
        <taxon>Neognathae</taxon>
        <taxon>Neoaves</taxon>
        <taxon>Charadriiformes</taxon>
        <taxon>Scolopacidae</taxon>
        <taxon>Limosa</taxon>
    </lineage>
</organism>
<accession>A0A2I0TNB2</accession>
<evidence type="ECO:0000313" key="1">
    <source>
        <dbReference type="EMBL" id="PKU35311.1"/>
    </source>
</evidence>
<gene>
    <name evidence="1" type="ORF">llap_14385</name>
</gene>
<reference evidence="2" key="1">
    <citation type="submission" date="2017-11" db="EMBL/GenBank/DDBJ databases">
        <authorList>
            <person name="Lima N.C."/>
            <person name="Parody-Merino A.M."/>
            <person name="Battley P.F."/>
            <person name="Fidler A.E."/>
            <person name="Prosdocimi F."/>
        </authorList>
    </citation>
    <scope>NUCLEOTIDE SEQUENCE [LARGE SCALE GENOMIC DNA]</scope>
</reference>
<evidence type="ECO:0000313" key="2">
    <source>
        <dbReference type="Proteomes" id="UP000233556"/>
    </source>
</evidence>
<proteinExistence type="predicted"/>